<feature type="region of interest" description="Disordered" evidence="6">
    <location>
        <begin position="1"/>
        <end position="262"/>
    </location>
</feature>
<dbReference type="GO" id="GO:0070139">
    <property type="term" value="F:SUMO-specific endopeptidase activity"/>
    <property type="evidence" value="ECO:0007669"/>
    <property type="project" value="TreeGrafter"/>
</dbReference>
<feature type="compositionally biased region" description="Basic residues" evidence="6">
    <location>
        <begin position="1118"/>
        <end position="1130"/>
    </location>
</feature>
<dbReference type="EMBL" id="DS027004">
    <property type="protein sequence ID" value="EAW14786.1"/>
    <property type="molecule type" value="Genomic_DNA"/>
</dbReference>
<feature type="region of interest" description="Disordered" evidence="6">
    <location>
        <begin position="679"/>
        <end position="711"/>
    </location>
</feature>
<dbReference type="eggNOG" id="KOG0779">
    <property type="taxonomic scope" value="Eukaryota"/>
</dbReference>
<keyword evidence="2" id="KW-0597">Phosphoprotein</keyword>
<evidence type="ECO:0000256" key="5">
    <source>
        <dbReference type="ARBA" id="ARBA00022801"/>
    </source>
</evidence>
<dbReference type="AlphaFoldDB" id="A1C518"/>
<organism evidence="8 9">
    <name type="scientific">Aspergillus clavatus (strain ATCC 1007 / CBS 513.65 / DSM 816 / NCTC 3887 / NRRL 1 / QM 1276 / 107)</name>
    <dbReference type="NCBI Taxonomy" id="344612"/>
    <lineage>
        <taxon>Eukaryota</taxon>
        <taxon>Fungi</taxon>
        <taxon>Dikarya</taxon>
        <taxon>Ascomycota</taxon>
        <taxon>Pezizomycotina</taxon>
        <taxon>Eurotiomycetes</taxon>
        <taxon>Eurotiomycetidae</taxon>
        <taxon>Eurotiales</taxon>
        <taxon>Aspergillaceae</taxon>
        <taxon>Aspergillus</taxon>
        <taxon>Aspergillus subgen. Fumigati</taxon>
    </lineage>
</organism>
<evidence type="ECO:0000256" key="4">
    <source>
        <dbReference type="ARBA" id="ARBA00022786"/>
    </source>
</evidence>
<keyword evidence="4" id="KW-0833">Ubl conjugation pathway</keyword>
<dbReference type="STRING" id="344612.A1C518"/>
<evidence type="ECO:0000256" key="1">
    <source>
        <dbReference type="ARBA" id="ARBA00005234"/>
    </source>
</evidence>
<feature type="compositionally biased region" description="Polar residues" evidence="6">
    <location>
        <begin position="700"/>
        <end position="711"/>
    </location>
</feature>
<dbReference type="HOGENOM" id="CLU_007167_1_0_1"/>
<dbReference type="InterPro" id="IPR038765">
    <property type="entry name" value="Papain-like_cys_pep_sf"/>
</dbReference>
<dbReference type="PANTHER" id="PTHR46896:SF3">
    <property type="entry name" value="FI06413P-RELATED"/>
    <property type="match status" value="1"/>
</dbReference>
<dbReference type="GO" id="GO:0016926">
    <property type="term" value="P:protein desumoylation"/>
    <property type="evidence" value="ECO:0007669"/>
    <property type="project" value="TreeGrafter"/>
</dbReference>
<dbReference type="GO" id="GO:0006508">
    <property type="term" value="P:proteolysis"/>
    <property type="evidence" value="ECO:0007669"/>
    <property type="project" value="UniProtKB-KW"/>
</dbReference>
<feature type="compositionally biased region" description="Basic residues" evidence="6">
    <location>
        <begin position="805"/>
        <end position="815"/>
    </location>
</feature>
<dbReference type="Pfam" id="PF02902">
    <property type="entry name" value="Peptidase_C48"/>
    <property type="match status" value="2"/>
</dbReference>
<evidence type="ECO:0000256" key="3">
    <source>
        <dbReference type="ARBA" id="ARBA00022670"/>
    </source>
</evidence>
<dbReference type="GO" id="GO:0005634">
    <property type="term" value="C:nucleus"/>
    <property type="evidence" value="ECO:0007669"/>
    <property type="project" value="TreeGrafter"/>
</dbReference>
<feature type="compositionally biased region" description="Low complexity" evidence="6">
    <location>
        <begin position="96"/>
        <end position="105"/>
    </location>
</feature>
<dbReference type="Gene3D" id="3.40.395.10">
    <property type="entry name" value="Adenoviral Proteinase, Chain A"/>
    <property type="match status" value="1"/>
</dbReference>
<name>A1C518_ASPCL</name>
<feature type="compositionally biased region" description="Polar residues" evidence="6">
    <location>
        <begin position="786"/>
        <end position="802"/>
    </location>
</feature>
<gene>
    <name evidence="8" type="ORF">ACLA_001970</name>
</gene>
<dbReference type="GO" id="GO:0005737">
    <property type="term" value="C:cytoplasm"/>
    <property type="evidence" value="ECO:0007669"/>
    <property type="project" value="TreeGrafter"/>
</dbReference>
<keyword evidence="9" id="KW-1185">Reference proteome</keyword>
<accession>A1C518</accession>
<dbReference type="OMA" id="ESAHWYV"/>
<proteinExistence type="inferred from homology"/>
<dbReference type="Proteomes" id="UP000006701">
    <property type="component" value="Unassembled WGS sequence"/>
</dbReference>
<dbReference type="PROSITE" id="PS50600">
    <property type="entry name" value="ULP_PROTEASE"/>
    <property type="match status" value="1"/>
</dbReference>
<feature type="compositionally biased region" description="Basic and acidic residues" evidence="6">
    <location>
        <begin position="235"/>
        <end position="249"/>
    </location>
</feature>
<evidence type="ECO:0000313" key="8">
    <source>
        <dbReference type="EMBL" id="EAW14786.1"/>
    </source>
</evidence>
<dbReference type="RefSeq" id="XP_001276212.1">
    <property type="nucleotide sequence ID" value="XM_001276211.1"/>
</dbReference>
<dbReference type="VEuPathDB" id="FungiDB:ACLA_001970"/>
<keyword evidence="3 8" id="KW-0645">Protease</keyword>
<dbReference type="SUPFAM" id="SSF54001">
    <property type="entry name" value="Cysteine proteinases"/>
    <property type="match status" value="1"/>
</dbReference>
<dbReference type="InterPro" id="IPR051947">
    <property type="entry name" value="Sentrin-specific_protease"/>
</dbReference>
<dbReference type="OrthoDB" id="442460at2759"/>
<evidence type="ECO:0000256" key="2">
    <source>
        <dbReference type="ARBA" id="ARBA00022553"/>
    </source>
</evidence>
<evidence type="ECO:0000256" key="6">
    <source>
        <dbReference type="SAM" id="MobiDB-lite"/>
    </source>
</evidence>
<feature type="compositionally biased region" description="Basic and acidic residues" evidence="6">
    <location>
        <begin position="19"/>
        <end position="34"/>
    </location>
</feature>
<dbReference type="KEGG" id="act:ACLA_001970"/>
<dbReference type="InterPro" id="IPR003653">
    <property type="entry name" value="Peptidase_C48_C"/>
</dbReference>
<protein>
    <submittedName>
        <fullName evidence="8">Ulp1 protease family, C-terminal catalytic domain protein</fullName>
    </submittedName>
</protein>
<feature type="compositionally biased region" description="Polar residues" evidence="6">
    <location>
        <begin position="415"/>
        <end position="430"/>
    </location>
</feature>
<feature type="region of interest" description="Disordered" evidence="6">
    <location>
        <begin position="744"/>
        <end position="818"/>
    </location>
</feature>
<feature type="compositionally biased region" description="Polar residues" evidence="6">
    <location>
        <begin position="80"/>
        <end position="94"/>
    </location>
</feature>
<evidence type="ECO:0000313" key="9">
    <source>
        <dbReference type="Proteomes" id="UP000006701"/>
    </source>
</evidence>
<feature type="compositionally biased region" description="Basic and acidic residues" evidence="6">
    <location>
        <begin position="120"/>
        <end position="135"/>
    </location>
</feature>
<comment type="similarity">
    <text evidence="1">Belongs to the peptidase C48 family.</text>
</comment>
<sequence length="1130" mass="126744">MPKDFDLPHNLGLSTDNGSIRRDQATSLQDEDRLFPPSSTRVPRPETFPEHSFSERPTKRQRRDTQSSPVPKVIDDSEDNLTLRSVVDPSSTAGNKPRQSPSSSQHSDKSKKNRKAKLNAVDEFRQVEKNVRIDRPQPSPKLGAKRYHRRFSPEDDFEQRFTENATRQRRLSAPSDRSEVLQSVEIQRPREAGTSPHRLYTKSGKRRNSDARESPDELQGAATVQPAPDSISGLRKKDVRGGTDPEEKAGTTMQRASSPADIQPTLFVSSARQGQGKLKGKSAKFKKRATSFRFFQATFFRFGNIIASASGPKPIDLVVDMAHEILEMNESCQILLQRVDRVLRGDSESSKVRLCLSRTEGTGDCNVDIELTSSQEKQDFCSLFIIGHFNVVNKEGPSKWMDDAFKRGKTMMASPRNTNGSKRPSLNGVSESVPEARVEVLKRPKLSTSLEDDRGSLSVPLPNPKGASHSPKPLHKSWDISSNETTNPIFSKVDTKEAVEIPVKKYKGEATISSRATRSTSRRTQPATIVSDDEEDHLPEPKLDQKSKRWQQSLVYPRFGKKKAEVDALDLERLRENEFLNDNLIGFYIRFLEDHLERNNKEVSNRVYFFNSYFFATLTNLPRGKQGINYEGVQKWTRNVDLFSYDYIVVPINEAAHWYVAIICNLPQLPGIVNENPAVDEASKGSREPSTVPSLEVPEISNTLDAKGGNSFNNDVAEHAIRQGSVPGKEELARESLAAMSLLDQKESKDNESQEVPPSDEDWPEKEENPLSSPAKFSSPRRDAGSTKQVDSQNASQTSAAGSQKGRKPKKKRLGPKYDVRQPMIITFDSLNLPRSPTINVLRNYLQEEAKSKRGLDIDTSLIKGMKAQEIPLQPNYSDCGLYLLAYVEKFVQDPDTFVTKLLRKEMRSEDDWPPLRSGLLRRRLRKFLDDLYDEQKQMNREKANEKITMADKQPISFLLGHSEPEGGPDATTTTAVSPVRYEKSPSRKPAAKNLDLELAKPNRHTARETQPKANSSNDDALDDVVEKDKSLPRKSPASSTEPSVREIVEVPDSQEQADDDSRACQSQTKPQGRQDVGKDTVQVQVPQYPVEDSSVEVRILGTPPPESSPDAQDRIRKSPRGFKSKTGHA</sequence>
<feature type="compositionally biased region" description="Basic and acidic residues" evidence="6">
    <location>
        <begin position="995"/>
        <end position="1011"/>
    </location>
</feature>
<feature type="region of interest" description="Disordered" evidence="6">
    <location>
        <begin position="411"/>
        <end position="481"/>
    </location>
</feature>
<feature type="domain" description="Ubiquitin-like protease family profile" evidence="7">
    <location>
        <begin position="564"/>
        <end position="891"/>
    </location>
</feature>
<evidence type="ECO:0000259" key="7">
    <source>
        <dbReference type="PROSITE" id="PS50600"/>
    </source>
</evidence>
<feature type="compositionally biased region" description="Basic and acidic residues" evidence="6">
    <location>
        <begin position="43"/>
        <end position="58"/>
    </location>
</feature>
<feature type="region of interest" description="Disordered" evidence="6">
    <location>
        <begin position="510"/>
        <end position="544"/>
    </location>
</feature>
<keyword evidence="5" id="KW-0378">Hydrolase</keyword>
<feature type="compositionally biased region" description="Low complexity" evidence="6">
    <location>
        <begin position="510"/>
        <end position="524"/>
    </location>
</feature>
<dbReference type="GeneID" id="4708651"/>
<feature type="region of interest" description="Disordered" evidence="6">
    <location>
        <begin position="959"/>
        <end position="1130"/>
    </location>
</feature>
<dbReference type="PANTHER" id="PTHR46896">
    <property type="entry name" value="SENTRIN-SPECIFIC PROTEASE"/>
    <property type="match status" value="1"/>
</dbReference>
<reference evidence="8 9" key="1">
    <citation type="journal article" date="2008" name="PLoS Genet.">
        <title>Genomic islands in the pathogenic filamentous fungus Aspergillus fumigatus.</title>
        <authorList>
            <person name="Fedorova N.D."/>
            <person name="Khaldi N."/>
            <person name="Joardar V.S."/>
            <person name="Maiti R."/>
            <person name="Amedeo P."/>
            <person name="Anderson M.J."/>
            <person name="Crabtree J."/>
            <person name="Silva J.C."/>
            <person name="Badger J.H."/>
            <person name="Albarraq A."/>
            <person name="Angiuoli S."/>
            <person name="Bussey H."/>
            <person name="Bowyer P."/>
            <person name="Cotty P.J."/>
            <person name="Dyer P.S."/>
            <person name="Egan A."/>
            <person name="Galens K."/>
            <person name="Fraser-Liggett C.M."/>
            <person name="Haas B.J."/>
            <person name="Inman J.M."/>
            <person name="Kent R."/>
            <person name="Lemieux S."/>
            <person name="Malavazi I."/>
            <person name="Orvis J."/>
            <person name="Roemer T."/>
            <person name="Ronning C.M."/>
            <person name="Sundaram J.P."/>
            <person name="Sutton G."/>
            <person name="Turner G."/>
            <person name="Venter J.C."/>
            <person name="White O.R."/>
            <person name="Whitty B.R."/>
            <person name="Youngman P."/>
            <person name="Wolfe K.H."/>
            <person name="Goldman G.H."/>
            <person name="Wortman J.R."/>
            <person name="Jiang B."/>
            <person name="Denning D.W."/>
            <person name="Nierman W.C."/>
        </authorList>
    </citation>
    <scope>NUCLEOTIDE SEQUENCE [LARGE SCALE GENOMIC DNA]</scope>
    <source>
        <strain evidence="9">ATCC 1007 / CBS 513.65 / DSM 816 / NCTC 3887 / NRRL 1</strain>
    </source>
</reference>